<keyword evidence="5" id="KW-1185">Reference proteome</keyword>
<evidence type="ECO:0000313" key="4">
    <source>
        <dbReference type="EMBL" id="EIC02812.1"/>
    </source>
</evidence>
<gene>
    <name evidence="4" type="ORF">TresaDRAFT_2335</name>
</gene>
<dbReference type="Proteomes" id="UP000003571">
    <property type="component" value="Unassembled WGS sequence"/>
</dbReference>
<dbReference type="InterPro" id="IPR014036">
    <property type="entry name" value="DeoR-like_C"/>
</dbReference>
<keyword evidence="1" id="KW-0805">Transcription regulation</keyword>
<dbReference type="STRING" id="907348.TresaDRAFT_2335"/>
<evidence type="ECO:0000259" key="3">
    <source>
        <dbReference type="PROSITE" id="PS51000"/>
    </source>
</evidence>
<protein>
    <submittedName>
        <fullName evidence="4">Transcriptional regulator, DeoR family</fullName>
    </submittedName>
</protein>
<sequence length="251" mass="27099">MIVSLVNENKSMTVQMLMKALDASESTIRRDLGELSSQGRLEKVYGGAMAKNVVFSGRDVLVNERKALNSVEKTAIARYAASLIGDDDFVYLDAGTTTEAMIPFITAKGAVFVTNGCTHARRLSECGFLTYVLGGEMKASTDAIVGEDAVISLFRYHFTKGFWGTNGISRTSGFSTPDLREALVKQMSMNRTQEKYVLGDASKFSNISCVTFADFSDATVITSALPGEMSSYRACGNVVEVGSDGVHVVKE</sequence>
<dbReference type="EMBL" id="AGRW01000031">
    <property type="protein sequence ID" value="EIC02812.1"/>
    <property type="molecule type" value="Genomic_DNA"/>
</dbReference>
<comment type="caution">
    <text evidence="4">The sequence shown here is derived from an EMBL/GenBank/DDBJ whole genome shotgun (WGS) entry which is preliminary data.</text>
</comment>
<dbReference type="SMART" id="SM00420">
    <property type="entry name" value="HTH_DEOR"/>
    <property type="match status" value="1"/>
</dbReference>
<dbReference type="Pfam" id="PF00455">
    <property type="entry name" value="DeoRC"/>
    <property type="match status" value="1"/>
</dbReference>
<dbReference type="InterPro" id="IPR036390">
    <property type="entry name" value="WH_DNA-bd_sf"/>
</dbReference>
<evidence type="ECO:0000256" key="2">
    <source>
        <dbReference type="ARBA" id="ARBA00023163"/>
    </source>
</evidence>
<dbReference type="AlphaFoldDB" id="H7EHW9"/>
<feature type="domain" description="HTH deoR-type" evidence="3">
    <location>
        <begin position="1"/>
        <end position="50"/>
    </location>
</feature>
<evidence type="ECO:0000256" key="1">
    <source>
        <dbReference type="ARBA" id="ARBA00023015"/>
    </source>
</evidence>
<dbReference type="InterPro" id="IPR001034">
    <property type="entry name" value="DeoR_HTH"/>
</dbReference>
<dbReference type="InterPro" id="IPR037171">
    <property type="entry name" value="NagB/RpiA_transferase-like"/>
</dbReference>
<dbReference type="Pfam" id="PF08220">
    <property type="entry name" value="HTH_DeoR"/>
    <property type="match status" value="1"/>
</dbReference>
<name>H7EHW9_9SPIR</name>
<dbReference type="InterPro" id="IPR050313">
    <property type="entry name" value="Carb_Metab_HTH_regulators"/>
</dbReference>
<proteinExistence type="predicted"/>
<dbReference type="PANTHER" id="PTHR30363:SF56">
    <property type="entry name" value="TRANSCRIPTIONAL REGULATOR, DEOR FAMILY"/>
    <property type="match status" value="1"/>
</dbReference>
<dbReference type="SUPFAM" id="SSF100950">
    <property type="entry name" value="NagB/RpiA/CoA transferase-like"/>
    <property type="match status" value="1"/>
</dbReference>
<dbReference type="PANTHER" id="PTHR30363">
    <property type="entry name" value="HTH-TYPE TRANSCRIPTIONAL REGULATOR SRLR-RELATED"/>
    <property type="match status" value="1"/>
</dbReference>
<keyword evidence="2" id="KW-0804">Transcription</keyword>
<dbReference type="GO" id="GO:0003700">
    <property type="term" value="F:DNA-binding transcription factor activity"/>
    <property type="evidence" value="ECO:0007669"/>
    <property type="project" value="InterPro"/>
</dbReference>
<accession>H7EHW9</accession>
<dbReference type="PROSITE" id="PS51000">
    <property type="entry name" value="HTH_DEOR_2"/>
    <property type="match status" value="1"/>
</dbReference>
<dbReference type="SUPFAM" id="SSF46785">
    <property type="entry name" value="Winged helix' DNA-binding domain"/>
    <property type="match status" value="1"/>
</dbReference>
<dbReference type="PRINTS" id="PR00037">
    <property type="entry name" value="HTHLACR"/>
</dbReference>
<dbReference type="eggNOG" id="COG1349">
    <property type="taxonomic scope" value="Bacteria"/>
</dbReference>
<dbReference type="PATRIC" id="fig|907348.3.peg.399"/>
<reference evidence="4 5" key="1">
    <citation type="submission" date="2011-09" db="EMBL/GenBank/DDBJ databases">
        <title>The draft genome of Treponema saccharophilum DSM 2985.</title>
        <authorList>
            <consortium name="US DOE Joint Genome Institute (JGI-PGF)"/>
            <person name="Lucas S."/>
            <person name="Copeland A."/>
            <person name="Lapidus A."/>
            <person name="Glavina del Rio T."/>
            <person name="Dalin E."/>
            <person name="Tice H."/>
            <person name="Bruce D."/>
            <person name="Goodwin L."/>
            <person name="Pitluck S."/>
            <person name="Peters L."/>
            <person name="Kyrpides N."/>
            <person name="Mavromatis K."/>
            <person name="Ivanova N."/>
            <person name="Markowitz V."/>
            <person name="Cheng J.-F."/>
            <person name="Hugenholtz P."/>
            <person name="Woyke T."/>
            <person name="Wu D."/>
            <person name="Gronow S."/>
            <person name="Wellnitz S."/>
            <person name="Brambilla E."/>
            <person name="Klenk H.-P."/>
            <person name="Eisen J.A."/>
        </authorList>
    </citation>
    <scope>NUCLEOTIDE SEQUENCE [LARGE SCALE GENOMIC DNA]</scope>
    <source>
        <strain evidence="4 5">DSM 2985</strain>
    </source>
</reference>
<organism evidence="4 5">
    <name type="scientific">Treponema saccharophilum DSM 2985</name>
    <dbReference type="NCBI Taxonomy" id="907348"/>
    <lineage>
        <taxon>Bacteria</taxon>
        <taxon>Pseudomonadati</taxon>
        <taxon>Spirochaetota</taxon>
        <taxon>Spirochaetia</taxon>
        <taxon>Spirochaetales</taxon>
        <taxon>Treponemataceae</taxon>
        <taxon>Treponema</taxon>
    </lineage>
</organism>
<evidence type="ECO:0000313" key="5">
    <source>
        <dbReference type="Proteomes" id="UP000003571"/>
    </source>
</evidence>
<dbReference type="Gene3D" id="1.10.10.10">
    <property type="entry name" value="Winged helix-like DNA-binding domain superfamily/Winged helix DNA-binding domain"/>
    <property type="match status" value="1"/>
</dbReference>
<dbReference type="InterPro" id="IPR036388">
    <property type="entry name" value="WH-like_DNA-bd_sf"/>
</dbReference>
<dbReference type="SMART" id="SM01134">
    <property type="entry name" value="DeoRC"/>
    <property type="match status" value="1"/>
</dbReference>